<evidence type="ECO:0000256" key="2">
    <source>
        <dbReference type="ARBA" id="ARBA00009425"/>
    </source>
</evidence>
<feature type="transmembrane region" description="Helical" evidence="7">
    <location>
        <begin position="132"/>
        <end position="151"/>
    </location>
</feature>
<evidence type="ECO:0000259" key="8">
    <source>
        <dbReference type="Pfam" id="PF04039"/>
    </source>
</evidence>
<keyword evidence="6 7" id="KW-0472">Membrane</keyword>
<evidence type="ECO:0000256" key="4">
    <source>
        <dbReference type="ARBA" id="ARBA00022692"/>
    </source>
</evidence>
<evidence type="ECO:0000259" key="9">
    <source>
        <dbReference type="Pfam" id="PF20501"/>
    </source>
</evidence>
<dbReference type="InterPro" id="IPR050622">
    <property type="entry name" value="CPA3_antiporter_subunitB"/>
</dbReference>
<gene>
    <name evidence="10" type="ORF">SAMN04487931_103199</name>
</gene>
<dbReference type="InterPro" id="IPR007182">
    <property type="entry name" value="MnhB"/>
</dbReference>
<feature type="domain" description="MrpA C-terminal/MbhE" evidence="9">
    <location>
        <begin position="32"/>
        <end position="92"/>
    </location>
</feature>
<keyword evidence="11" id="KW-1185">Reference proteome</keyword>
<evidence type="ECO:0000256" key="6">
    <source>
        <dbReference type="ARBA" id="ARBA00023136"/>
    </source>
</evidence>
<feature type="domain" description="Na+/H+ antiporter MnhB subunit-related protein" evidence="8">
    <location>
        <begin position="133"/>
        <end position="258"/>
    </location>
</feature>
<feature type="transmembrane region" description="Helical" evidence="7">
    <location>
        <begin position="67"/>
        <end position="85"/>
    </location>
</feature>
<keyword evidence="5 7" id="KW-1133">Transmembrane helix</keyword>
<name>A0A1H2EL85_9BACT</name>
<dbReference type="Pfam" id="PF04039">
    <property type="entry name" value="MnhB"/>
    <property type="match status" value="1"/>
</dbReference>
<comment type="subcellular location">
    <subcellularLocation>
        <location evidence="1">Cell membrane</location>
        <topology evidence="1">Multi-pass membrane protein</topology>
    </subcellularLocation>
</comment>
<organism evidence="10 11">
    <name type="scientific">Desulfobacula phenolica</name>
    <dbReference type="NCBI Taxonomy" id="90732"/>
    <lineage>
        <taxon>Bacteria</taxon>
        <taxon>Pseudomonadati</taxon>
        <taxon>Thermodesulfobacteriota</taxon>
        <taxon>Desulfobacteria</taxon>
        <taxon>Desulfobacterales</taxon>
        <taxon>Desulfobacteraceae</taxon>
        <taxon>Desulfobacula</taxon>
    </lineage>
</organism>
<reference evidence="11" key="1">
    <citation type="submission" date="2016-10" db="EMBL/GenBank/DDBJ databases">
        <authorList>
            <person name="Varghese N."/>
            <person name="Submissions S."/>
        </authorList>
    </citation>
    <scope>NUCLEOTIDE SEQUENCE [LARGE SCALE GENOMIC DNA]</scope>
    <source>
        <strain evidence="11">DSM 3384</strain>
    </source>
</reference>
<accession>A0A1H2EL85</accession>
<dbReference type="RefSeq" id="WP_092231564.1">
    <property type="nucleotide sequence ID" value="NZ_FNLL01000003.1"/>
</dbReference>
<keyword evidence="4 7" id="KW-0812">Transmembrane</keyword>
<evidence type="ECO:0000256" key="5">
    <source>
        <dbReference type="ARBA" id="ARBA00022989"/>
    </source>
</evidence>
<protein>
    <submittedName>
        <fullName evidence="10">Multicomponent Na+:H+ antiporter subunit B</fullName>
    </submittedName>
</protein>
<dbReference type="AlphaFoldDB" id="A0A1H2EL85"/>
<evidence type="ECO:0000256" key="7">
    <source>
        <dbReference type="SAM" id="Phobius"/>
    </source>
</evidence>
<proteinExistence type="inferred from homology"/>
<keyword evidence="3" id="KW-1003">Cell membrane</keyword>
<evidence type="ECO:0000256" key="3">
    <source>
        <dbReference type="ARBA" id="ARBA00022475"/>
    </source>
</evidence>
<dbReference type="Proteomes" id="UP000199608">
    <property type="component" value="Unassembled WGS sequence"/>
</dbReference>
<feature type="transmembrane region" description="Helical" evidence="7">
    <location>
        <begin position="237"/>
        <end position="262"/>
    </location>
</feature>
<dbReference type="GO" id="GO:0005886">
    <property type="term" value="C:plasma membrane"/>
    <property type="evidence" value="ECO:0007669"/>
    <property type="project" value="UniProtKB-SubCell"/>
</dbReference>
<comment type="similarity">
    <text evidence="2">Belongs to the CPA3 antiporters (TC 2.A.63) subunit B family.</text>
</comment>
<dbReference type="InterPro" id="IPR046806">
    <property type="entry name" value="MrpA_C/MbhE"/>
</dbReference>
<evidence type="ECO:0000256" key="1">
    <source>
        <dbReference type="ARBA" id="ARBA00004651"/>
    </source>
</evidence>
<dbReference type="PANTHER" id="PTHR33932">
    <property type="entry name" value="NA(+)/H(+) ANTIPORTER SUBUNIT B"/>
    <property type="match status" value="1"/>
</dbReference>
<feature type="transmembrane region" description="Helical" evidence="7">
    <location>
        <begin position="163"/>
        <end position="183"/>
    </location>
</feature>
<dbReference type="EMBL" id="FNLL01000003">
    <property type="protein sequence ID" value="SDT95824.1"/>
    <property type="molecule type" value="Genomic_DNA"/>
</dbReference>
<dbReference type="PANTHER" id="PTHR33932:SF4">
    <property type="entry name" value="NA(+)_H(+) ANTIPORTER SUBUNIT B"/>
    <property type="match status" value="1"/>
</dbReference>
<evidence type="ECO:0000313" key="11">
    <source>
        <dbReference type="Proteomes" id="UP000199608"/>
    </source>
</evidence>
<sequence length="274" mass="30066">MKFTGFIIVCLTGGFLLYGTADFPDWGDPQSPASLHLSNYYIENAVEQTQVPNLVTAVLADYRGFDTMFETAVIFCAGLACFLLLRDFREKKQRFYRHVPTGVILHVKDSKKVLPVGKEFEHMDRDWVPSDLIIKTVCRILIPFIQIYAMYVVAHGDFSPGGGFQGGVIFGSSLILLAISYDLKILVKRIKEKVLGIFAAAGVLIYVGIASICMLMGGNFLDYSSLAPLLPGDPHHVRALGMLGVEIGVGIAVTAVMVIIYINIVSEGRLEEGL</sequence>
<dbReference type="Pfam" id="PF20501">
    <property type="entry name" value="MbhE"/>
    <property type="match status" value="1"/>
</dbReference>
<evidence type="ECO:0000313" key="10">
    <source>
        <dbReference type="EMBL" id="SDT95824.1"/>
    </source>
</evidence>
<feature type="transmembrane region" description="Helical" evidence="7">
    <location>
        <begin position="195"/>
        <end position="217"/>
    </location>
</feature>
<dbReference type="NCBIfam" id="NF009162">
    <property type="entry name" value="PRK12508.1"/>
    <property type="match status" value="1"/>
</dbReference>